<organism evidence="2 3">
    <name type="scientific">Nocardioides immobilis</name>
    <dbReference type="NCBI Taxonomy" id="2049295"/>
    <lineage>
        <taxon>Bacteria</taxon>
        <taxon>Bacillati</taxon>
        <taxon>Actinomycetota</taxon>
        <taxon>Actinomycetes</taxon>
        <taxon>Propionibacteriales</taxon>
        <taxon>Nocardioidaceae</taxon>
        <taxon>Nocardioides</taxon>
    </lineage>
</organism>
<feature type="signal peptide" evidence="1">
    <location>
        <begin position="1"/>
        <end position="31"/>
    </location>
</feature>
<evidence type="ECO:0008006" key="4">
    <source>
        <dbReference type="Google" id="ProtNLM"/>
    </source>
</evidence>
<gene>
    <name evidence="2" type="ORF">D0Z08_16610</name>
</gene>
<dbReference type="EMBL" id="QXGH01000020">
    <property type="protein sequence ID" value="RHW25954.1"/>
    <property type="molecule type" value="Genomic_DNA"/>
</dbReference>
<dbReference type="OrthoDB" id="9845632at2"/>
<accession>A0A417Y045</accession>
<proteinExistence type="predicted"/>
<evidence type="ECO:0000256" key="1">
    <source>
        <dbReference type="SAM" id="SignalP"/>
    </source>
</evidence>
<sequence length="212" mass="21616">MNIMNKLNYSNVASTVALAIAVSGVGGVAYAAGVANNSVGSPQIINGSVRAVDLGNDSVQGPEVLAGSLNKSDLNSSTRTAFTDGSDAYYDSLQFHNISSGNADKTIFKFEVPEGKNYLVTASANITNGGDVNDFSCELTQPVGEYSSTIATSEVRVAPGGDLGTISLTGLAIDSEGGGEITMTCEGQQSPYSGQVVDPSIVAVDLDSATSK</sequence>
<dbReference type="Proteomes" id="UP000283644">
    <property type="component" value="Unassembled WGS sequence"/>
</dbReference>
<protein>
    <recommendedName>
        <fullName evidence="4">Camelysin metallo-endopeptidase</fullName>
    </recommendedName>
</protein>
<evidence type="ECO:0000313" key="3">
    <source>
        <dbReference type="Proteomes" id="UP000283644"/>
    </source>
</evidence>
<feature type="chain" id="PRO_5019464323" description="Camelysin metallo-endopeptidase" evidence="1">
    <location>
        <begin position="32"/>
        <end position="212"/>
    </location>
</feature>
<name>A0A417Y045_9ACTN</name>
<keyword evidence="3" id="KW-1185">Reference proteome</keyword>
<dbReference type="AlphaFoldDB" id="A0A417Y045"/>
<evidence type="ECO:0000313" key="2">
    <source>
        <dbReference type="EMBL" id="RHW25954.1"/>
    </source>
</evidence>
<dbReference type="RefSeq" id="WP_118926365.1">
    <property type="nucleotide sequence ID" value="NZ_QXGH01000020.1"/>
</dbReference>
<reference evidence="2 3" key="1">
    <citation type="submission" date="2018-09" db="EMBL/GenBank/DDBJ databases">
        <title>Genome sequencing of Nocardioides immobilis CCTCC AB 2017083 for comparison to Nocardioides silvaticus.</title>
        <authorList>
            <person name="Li C."/>
            <person name="Wang G."/>
        </authorList>
    </citation>
    <scope>NUCLEOTIDE SEQUENCE [LARGE SCALE GENOMIC DNA]</scope>
    <source>
        <strain evidence="2 3">CCTCC AB 2017083</strain>
    </source>
</reference>
<keyword evidence="1" id="KW-0732">Signal</keyword>
<comment type="caution">
    <text evidence="2">The sequence shown here is derived from an EMBL/GenBank/DDBJ whole genome shotgun (WGS) entry which is preliminary data.</text>
</comment>